<dbReference type="Pfam" id="PF00033">
    <property type="entry name" value="Cytochrome_B"/>
    <property type="match status" value="1"/>
</dbReference>
<evidence type="ECO:0000256" key="15">
    <source>
        <dbReference type="PIRSR" id="PIRSR038885-2"/>
    </source>
</evidence>
<evidence type="ECO:0000256" key="12">
    <source>
        <dbReference type="ARBA" id="ARBA00023004"/>
    </source>
</evidence>
<evidence type="ECO:0000256" key="5">
    <source>
        <dbReference type="ARBA" id="ARBA00022448"/>
    </source>
</evidence>
<dbReference type="InterPro" id="IPR005798">
    <property type="entry name" value="Cyt_b/b6_C"/>
</dbReference>
<feature type="binding site" description="axial binding residue" evidence="15">
    <location>
        <position position="96"/>
    </location>
    <ligand>
        <name>heme b</name>
        <dbReference type="ChEBI" id="CHEBI:60344"/>
        <label>b562</label>
    </ligand>
    <ligandPart>
        <name>Fe</name>
        <dbReference type="ChEBI" id="CHEBI:18248"/>
    </ligandPart>
</feature>
<evidence type="ECO:0000256" key="4">
    <source>
        <dbReference type="ARBA" id="ARBA00013531"/>
    </source>
</evidence>
<evidence type="ECO:0000256" key="2">
    <source>
        <dbReference type="ARBA" id="ARBA00004141"/>
    </source>
</evidence>
<feature type="binding site" description="axial binding residue" evidence="15">
    <location>
        <position position="212"/>
    </location>
    <ligand>
        <name>heme b</name>
        <dbReference type="ChEBI" id="CHEBI:60344"/>
        <label>b566</label>
    </ligand>
    <ligandPart>
        <name>Fe</name>
        <dbReference type="ChEBI" id="CHEBI:18248"/>
    </ligandPart>
</feature>
<evidence type="ECO:0000259" key="19">
    <source>
        <dbReference type="PROSITE" id="PS51003"/>
    </source>
</evidence>
<evidence type="ECO:0000313" key="20">
    <source>
        <dbReference type="EMBL" id="PPE74094.1"/>
    </source>
</evidence>
<dbReference type="SUPFAM" id="SSF81342">
    <property type="entry name" value="Transmembrane di-heme cytochromes"/>
    <property type="match status" value="1"/>
</dbReference>
<comment type="cofactor">
    <cofactor evidence="16">
        <name>heme b</name>
        <dbReference type="ChEBI" id="CHEBI:60344"/>
    </cofactor>
    <text evidence="16">Binds 2 heme groups non-covalently.</text>
</comment>
<feature type="binding site" description="axial binding residue" evidence="15">
    <location>
        <position position="110"/>
    </location>
    <ligand>
        <name>heme b</name>
        <dbReference type="ChEBI" id="CHEBI:60344"/>
        <label>b566</label>
    </ligand>
    <ligandPart>
        <name>Fe</name>
        <dbReference type="ChEBI" id="CHEBI:18248"/>
    </ligandPart>
</feature>
<feature type="transmembrane region" description="Helical" evidence="17">
    <location>
        <begin position="193"/>
        <end position="216"/>
    </location>
</feature>
<comment type="cofactor">
    <cofactor evidence="15">
        <name>heme</name>
        <dbReference type="ChEBI" id="CHEBI:30413"/>
    </cofactor>
    <text evidence="15">Binds 2 heme groups non-covalently.</text>
</comment>
<dbReference type="GO" id="GO:0046872">
    <property type="term" value="F:metal ion binding"/>
    <property type="evidence" value="ECO:0007669"/>
    <property type="project" value="UniProtKB-KW"/>
</dbReference>
<dbReference type="GO" id="GO:0045275">
    <property type="term" value="C:respiratory chain complex III"/>
    <property type="evidence" value="ECO:0007669"/>
    <property type="project" value="InterPro"/>
</dbReference>
<dbReference type="OrthoDB" id="9804503at2"/>
<sequence>MAIVPNPYKTTGFLGWIDDRFPLTKLWKDHLSEYYAPKNFNFWYYFGSLALLVLVNQLLTGIWLVMHYKPDAAVAWDSVEYIMRDVPYGNILRYLHSTGASAFFVVVFLHMYRGLLYGSYRKPRELVWLFGALIFLVLMAEAFCGYVLPWGNMSYWGANVIINLFGTIPVIGPDLVVWIQGDYFPSDATLGRLFSLHVIFLPFVLVALVVAHLIALHEVGSNNPDGVEIKKHKDPKTGIPLDGIAFHPYYTVKDVVGVGVFLIIFLGIVFFAPDGGGWLLEKPNFTPANPLATPEHITPAWYFGSFYAMLRATPSIAGSALPGVIVMFGGVAVLFLVPWLDRSPVKSIRYKGKLSKIALALFTIAFVLLSYYGMQPPSPAGTLISQIGTIVYFAFFFLMPFYTKLEKTKPEPERVTHAAH</sequence>
<dbReference type="CDD" id="cd00284">
    <property type="entry name" value="Cytochrome_b_N"/>
    <property type="match status" value="1"/>
</dbReference>
<evidence type="ECO:0000256" key="7">
    <source>
        <dbReference type="ARBA" id="ARBA00022660"/>
    </source>
</evidence>
<dbReference type="InterPro" id="IPR005797">
    <property type="entry name" value="Cyt_b/b6_N"/>
</dbReference>
<evidence type="ECO:0000256" key="14">
    <source>
        <dbReference type="PIRSR" id="PIRSR038885-1"/>
    </source>
</evidence>
<organism evidence="20 21">
    <name type="scientific">Solimonas fluminis</name>
    <dbReference type="NCBI Taxonomy" id="2086571"/>
    <lineage>
        <taxon>Bacteria</taxon>
        <taxon>Pseudomonadati</taxon>
        <taxon>Pseudomonadota</taxon>
        <taxon>Gammaproteobacteria</taxon>
        <taxon>Nevskiales</taxon>
        <taxon>Nevskiaceae</taxon>
        <taxon>Solimonas</taxon>
    </lineage>
</organism>
<feature type="binding site" evidence="14">
    <location>
        <position position="217"/>
    </location>
    <ligand>
        <name>a ubiquinone</name>
        <dbReference type="ChEBI" id="CHEBI:16389"/>
    </ligand>
</feature>
<feature type="transmembrane region" description="Helical" evidence="17">
    <location>
        <begin position="91"/>
        <end position="112"/>
    </location>
</feature>
<dbReference type="PANTHER" id="PTHR19271:SF16">
    <property type="entry name" value="CYTOCHROME B"/>
    <property type="match status" value="1"/>
</dbReference>
<feature type="transmembrane region" description="Helical" evidence="17">
    <location>
        <begin position="316"/>
        <end position="337"/>
    </location>
</feature>
<evidence type="ECO:0000256" key="11">
    <source>
        <dbReference type="ARBA" id="ARBA00022989"/>
    </source>
</evidence>
<evidence type="ECO:0000256" key="10">
    <source>
        <dbReference type="ARBA" id="ARBA00022982"/>
    </source>
</evidence>
<evidence type="ECO:0000256" key="9">
    <source>
        <dbReference type="ARBA" id="ARBA00022723"/>
    </source>
</evidence>
<evidence type="ECO:0000256" key="16">
    <source>
        <dbReference type="RuleBase" id="RU003385"/>
    </source>
</evidence>
<dbReference type="PIRSF" id="PIRSF038885">
    <property type="entry name" value="COB"/>
    <property type="match status" value="1"/>
</dbReference>
<feature type="transmembrane region" description="Helical" evidence="17">
    <location>
        <begin position="127"/>
        <end position="148"/>
    </location>
</feature>
<dbReference type="RefSeq" id="WP_104229982.1">
    <property type="nucleotide sequence ID" value="NZ_PSNW01000004.1"/>
</dbReference>
<dbReference type="GO" id="GO:0022904">
    <property type="term" value="P:respiratory electron transport chain"/>
    <property type="evidence" value="ECO:0007669"/>
    <property type="project" value="InterPro"/>
</dbReference>
<keyword evidence="13 17" id="KW-0472">Membrane</keyword>
<name>A0A2S5TGK0_9GAMM</name>
<feature type="transmembrane region" description="Helical" evidence="17">
    <location>
        <begin position="42"/>
        <end position="65"/>
    </location>
</feature>
<evidence type="ECO:0000256" key="17">
    <source>
        <dbReference type="SAM" id="Phobius"/>
    </source>
</evidence>
<dbReference type="Proteomes" id="UP000238220">
    <property type="component" value="Unassembled WGS sequence"/>
</dbReference>
<keyword evidence="11 17" id="KW-1133">Transmembrane helix</keyword>
<comment type="subcellular location">
    <subcellularLocation>
        <location evidence="2">Membrane</location>
        <topology evidence="2">Multi-pass membrane protein</topology>
    </subcellularLocation>
</comment>
<dbReference type="SUPFAM" id="SSF81648">
    <property type="entry name" value="a domain/subunit of cytochrome bc1 complex (Ubiquinol-cytochrome c reductase)"/>
    <property type="match status" value="1"/>
</dbReference>
<comment type="function">
    <text evidence="1 16">Component of the ubiquinol-cytochrome c reductase complex (complex III or cytochrome b-c1 complex), which is a respiratory chain that generates an electrochemical potential coupled to ATP synthesis.</text>
</comment>
<comment type="subunit">
    <text evidence="3 16">The main subunits of complex b-c1 are: cytochrome b, cytochrome c1 and the Rieske protein.</text>
</comment>
<comment type="caution">
    <text evidence="20">The sequence shown here is derived from an EMBL/GenBank/DDBJ whole genome shotgun (WGS) entry which is preliminary data.</text>
</comment>
<comment type="similarity">
    <text evidence="16">Belongs to the cytochrome b family.</text>
</comment>
<feature type="domain" description="Cytochrome b/b6 C-terminal region profile" evidence="19">
    <location>
        <begin position="236"/>
        <end position="413"/>
    </location>
</feature>
<feature type="transmembrane region" description="Helical" evidence="17">
    <location>
        <begin position="255"/>
        <end position="273"/>
    </location>
</feature>
<dbReference type="PROSITE" id="PS51002">
    <property type="entry name" value="CYTB_NTER"/>
    <property type="match status" value="1"/>
</dbReference>
<dbReference type="Gene3D" id="1.20.810.10">
    <property type="entry name" value="Cytochrome Bc1 Complex, Chain C"/>
    <property type="match status" value="1"/>
</dbReference>
<dbReference type="FunFam" id="1.20.810.10:FF:000004">
    <property type="entry name" value="Cytochrome b"/>
    <property type="match status" value="1"/>
</dbReference>
<dbReference type="InterPro" id="IPR027387">
    <property type="entry name" value="Cytb/b6-like_sf"/>
</dbReference>
<evidence type="ECO:0000256" key="13">
    <source>
        <dbReference type="ARBA" id="ARBA00023136"/>
    </source>
</evidence>
<keyword evidence="21" id="KW-1185">Reference proteome</keyword>
<evidence type="ECO:0000313" key="21">
    <source>
        <dbReference type="Proteomes" id="UP000238220"/>
    </source>
</evidence>
<keyword evidence="9 15" id="KW-0479">Metal-binding</keyword>
<dbReference type="AlphaFoldDB" id="A0A2S5TGK0"/>
<evidence type="ECO:0000256" key="6">
    <source>
        <dbReference type="ARBA" id="ARBA00022617"/>
    </source>
</evidence>
<feature type="domain" description="Cytochrome b/b6 N-terminal region profile" evidence="18">
    <location>
        <begin position="13"/>
        <end position="225"/>
    </location>
</feature>
<dbReference type="PANTHER" id="PTHR19271">
    <property type="entry name" value="CYTOCHROME B"/>
    <property type="match status" value="1"/>
</dbReference>
<keyword evidence="6 15" id="KW-0349">Heme</keyword>
<reference evidence="20 21" key="1">
    <citation type="submission" date="2018-02" db="EMBL/GenBank/DDBJ databases">
        <title>Genome sequencing of Solimonas sp. HR-BB.</title>
        <authorList>
            <person name="Lee Y."/>
            <person name="Jeon C.O."/>
        </authorList>
    </citation>
    <scope>NUCLEOTIDE SEQUENCE [LARGE SCALE GENOMIC DNA]</scope>
    <source>
        <strain evidence="20 21">HR-BB</strain>
    </source>
</reference>
<dbReference type="Pfam" id="PF00032">
    <property type="entry name" value="Cytochrom_B_C"/>
    <property type="match status" value="1"/>
</dbReference>
<evidence type="ECO:0000256" key="1">
    <source>
        <dbReference type="ARBA" id="ARBA00002444"/>
    </source>
</evidence>
<dbReference type="InterPro" id="IPR030689">
    <property type="entry name" value="Cytochrome_b"/>
</dbReference>
<evidence type="ECO:0000259" key="18">
    <source>
        <dbReference type="PROSITE" id="PS51002"/>
    </source>
</evidence>
<feature type="transmembrane region" description="Helical" evidence="17">
    <location>
        <begin position="380"/>
        <end position="402"/>
    </location>
</feature>
<keyword evidence="5 16" id="KW-0813">Transport</keyword>
<dbReference type="EMBL" id="PSNW01000004">
    <property type="protein sequence ID" value="PPE74094.1"/>
    <property type="molecule type" value="Genomic_DNA"/>
</dbReference>
<dbReference type="InterPro" id="IPR048259">
    <property type="entry name" value="Cytochrome_b_N_euk/bac"/>
</dbReference>
<protein>
    <recommendedName>
        <fullName evidence="4 16">Cytochrome b</fullName>
    </recommendedName>
</protein>
<gene>
    <name evidence="20" type="ORF">C3942_08620</name>
</gene>
<evidence type="ECO:0000256" key="3">
    <source>
        <dbReference type="ARBA" id="ARBA00011649"/>
    </source>
</evidence>
<dbReference type="InterPro" id="IPR036150">
    <property type="entry name" value="Cyt_b/b6_C_sf"/>
</dbReference>
<keyword evidence="8 16" id="KW-0812">Transmembrane</keyword>
<dbReference type="PROSITE" id="PS51003">
    <property type="entry name" value="CYTB_CTER"/>
    <property type="match status" value="1"/>
</dbReference>
<feature type="transmembrane region" description="Helical" evidence="17">
    <location>
        <begin position="160"/>
        <end position="181"/>
    </location>
</feature>
<keyword evidence="12 15" id="KW-0408">Iron</keyword>
<accession>A0A2S5TGK0</accession>
<dbReference type="GO" id="GO:0016491">
    <property type="term" value="F:oxidoreductase activity"/>
    <property type="evidence" value="ECO:0007669"/>
    <property type="project" value="InterPro"/>
</dbReference>
<evidence type="ECO:0000256" key="8">
    <source>
        <dbReference type="ARBA" id="ARBA00022692"/>
    </source>
</evidence>
<keyword evidence="10 16" id="KW-0249">Electron transport</keyword>
<proteinExistence type="inferred from homology"/>
<feature type="transmembrane region" description="Helical" evidence="17">
    <location>
        <begin position="357"/>
        <end position="374"/>
    </location>
</feature>
<feature type="binding site" description="axial binding residue" evidence="15">
    <location>
        <position position="197"/>
    </location>
    <ligand>
        <name>heme b</name>
        <dbReference type="ChEBI" id="CHEBI:60344"/>
        <label>b562</label>
    </ligand>
    <ligandPart>
        <name>Fe</name>
        <dbReference type="ChEBI" id="CHEBI:18248"/>
    </ligandPart>
</feature>
<keyword evidence="7 16" id="KW-0679">Respiratory chain</keyword>
<dbReference type="GO" id="GO:0008121">
    <property type="term" value="F:quinol-cytochrome-c reductase activity"/>
    <property type="evidence" value="ECO:0007669"/>
    <property type="project" value="InterPro"/>
</dbReference>
<dbReference type="InterPro" id="IPR016174">
    <property type="entry name" value="Di-haem_cyt_TM"/>
</dbReference>